<dbReference type="KEGG" id="crb:17894977"/>
<dbReference type="eggNOG" id="ENOG502SZ5F">
    <property type="taxonomic scope" value="Eukaryota"/>
</dbReference>
<reference evidence="3" key="1">
    <citation type="journal article" date="2013" name="Nat. Genet.">
        <title>The Capsella rubella genome and the genomic consequences of rapid mating system evolution.</title>
        <authorList>
            <person name="Slotte T."/>
            <person name="Hazzouri K.M."/>
            <person name="Agren J.A."/>
            <person name="Koenig D."/>
            <person name="Maumus F."/>
            <person name="Guo Y.L."/>
            <person name="Steige K."/>
            <person name="Platts A.E."/>
            <person name="Escobar J.S."/>
            <person name="Newman L.K."/>
            <person name="Wang W."/>
            <person name="Mandakova T."/>
            <person name="Vello E."/>
            <person name="Smith L.M."/>
            <person name="Henz S.R."/>
            <person name="Steffen J."/>
            <person name="Takuno S."/>
            <person name="Brandvain Y."/>
            <person name="Coop G."/>
            <person name="Andolfatto P."/>
            <person name="Hu T.T."/>
            <person name="Blanchette M."/>
            <person name="Clark R.M."/>
            <person name="Quesneville H."/>
            <person name="Nordborg M."/>
            <person name="Gaut B.S."/>
            <person name="Lysak M.A."/>
            <person name="Jenkins J."/>
            <person name="Grimwood J."/>
            <person name="Chapman J."/>
            <person name="Prochnik S."/>
            <person name="Shu S."/>
            <person name="Rokhsar D."/>
            <person name="Schmutz J."/>
            <person name="Weigel D."/>
            <person name="Wright S.I."/>
        </authorList>
    </citation>
    <scope>NUCLEOTIDE SEQUENCE [LARGE SCALE GENOMIC DNA]</scope>
    <source>
        <strain evidence="3">cv. Monte Gargano</strain>
    </source>
</reference>
<dbReference type="Proteomes" id="UP000029121">
    <property type="component" value="Unassembled WGS sequence"/>
</dbReference>
<evidence type="ECO:0000313" key="2">
    <source>
        <dbReference type="EMBL" id="EOA34549.1"/>
    </source>
</evidence>
<dbReference type="Pfam" id="PF03478">
    <property type="entry name" value="Beta-prop_KIB1-4"/>
    <property type="match status" value="1"/>
</dbReference>
<protein>
    <recommendedName>
        <fullName evidence="1">KIB1-4 beta-propeller domain-containing protein</fullName>
    </recommendedName>
</protein>
<proteinExistence type="predicted"/>
<gene>
    <name evidence="2" type="ORF">CARUB_v10022095mg</name>
</gene>
<evidence type="ECO:0000259" key="1">
    <source>
        <dbReference type="Pfam" id="PF03478"/>
    </source>
</evidence>
<dbReference type="OrthoDB" id="642536at2759"/>
<accession>R0HXL5</accession>
<name>R0HXL5_9BRAS</name>
<dbReference type="InterPro" id="IPR005174">
    <property type="entry name" value="KIB1-4_b-propeller"/>
</dbReference>
<dbReference type="EMBL" id="KB870806">
    <property type="protein sequence ID" value="EOA34549.1"/>
    <property type="molecule type" value="Genomic_DNA"/>
</dbReference>
<organism evidence="2 3">
    <name type="scientific">Capsella rubella</name>
    <dbReference type="NCBI Taxonomy" id="81985"/>
    <lineage>
        <taxon>Eukaryota</taxon>
        <taxon>Viridiplantae</taxon>
        <taxon>Streptophyta</taxon>
        <taxon>Embryophyta</taxon>
        <taxon>Tracheophyta</taxon>
        <taxon>Spermatophyta</taxon>
        <taxon>Magnoliopsida</taxon>
        <taxon>eudicotyledons</taxon>
        <taxon>Gunneridae</taxon>
        <taxon>Pentapetalae</taxon>
        <taxon>rosids</taxon>
        <taxon>malvids</taxon>
        <taxon>Brassicales</taxon>
        <taxon>Brassicaceae</taxon>
        <taxon>Camelineae</taxon>
        <taxon>Capsella</taxon>
    </lineage>
</organism>
<sequence length="242" mass="27632">MSQVMCRISKLSSALNHFLCFRRSEFSTATAAATPYLLLGNFNLYDPRKQEQVKIENKILPKDVYKSHKMGSSRGWLASMNKKDSTVRLANILNPSKNFISLPPITRDKYEHAVNVSVSSPNEEDCVVAVKFYGSRVSLCRSGDSEWTRIDVPCPSFFSSTVMYSERDMRFYLNNCNPDYTGPTDFTPKTGLITPVSGYMRFPFSDFLEEMPESDNEMRLSRFKIQQQLVESSSGQSFIVLW</sequence>
<feature type="domain" description="KIB1-4 beta-propeller" evidence="1">
    <location>
        <begin position="55"/>
        <end position="240"/>
    </location>
</feature>
<dbReference type="AlphaFoldDB" id="R0HXL5"/>
<evidence type="ECO:0000313" key="3">
    <source>
        <dbReference type="Proteomes" id="UP000029121"/>
    </source>
</evidence>
<keyword evidence="3" id="KW-1185">Reference proteome</keyword>